<dbReference type="GO" id="GO:0080031">
    <property type="term" value="F:methyl salicylate esterase activity"/>
    <property type="evidence" value="ECO:0007669"/>
    <property type="project" value="TreeGrafter"/>
</dbReference>
<dbReference type="GO" id="GO:0080032">
    <property type="term" value="F:methyl jasmonate esterase activity"/>
    <property type="evidence" value="ECO:0007669"/>
    <property type="project" value="TreeGrafter"/>
</dbReference>
<dbReference type="EMBL" id="AWWV01014461">
    <property type="protein sequence ID" value="OMO56749.1"/>
    <property type="molecule type" value="Genomic_DNA"/>
</dbReference>
<name>A0A1R3GF99_COCAP</name>
<dbReference type="GO" id="GO:0009694">
    <property type="term" value="P:jasmonic acid metabolic process"/>
    <property type="evidence" value="ECO:0007669"/>
    <property type="project" value="TreeGrafter"/>
</dbReference>
<dbReference type="SUPFAM" id="SSF53474">
    <property type="entry name" value="alpha/beta-Hydrolases"/>
    <property type="match status" value="1"/>
</dbReference>
<comment type="caution">
    <text evidence="2">The sequence shown here is derived from an EMBL/GenBank/DDBJ whole genome shotgun (WGS) entry which is preliminary data.</text>
</comment>
<dbReference type="GO" id="GO:0080030">
    <property type="term" value="F:methyl indole-3-acetate esterase activity"/>
    <property type="evidence" value="ECO:0007669"/>
    <property type="project" value="TreeGrafter"/>
</dbReference>
<dbReference type="PANTHER" id="PTHR10992">
    <property type="entry name" value="METHYLESTERASE FAMILY MEMBER"/>
    <property type="match status" value="1"/>
</dbReference>
<proteinExistence type="predicted"/>
<dbReference type="AlphaFoldDB" id="A0A1R3GF99"/>
<dbReference type="Proteomes" id="UP000188268">
    <property type="component" value="Unassembled WGS sequence"/>
</dbReference>
<dbReference type="Gene3D" id="3.40.50.1820">
    <property type="entry name" value="alpha/beta hydrolase"/>
    <property type="match status" value="1"/>
</dbReference>
<dbReference type="OrthoDB" id="408373at2759"/>
<evidence type="ECO:0000313" key="2">
    <source>
        <dbReference type="EMBL" id="OMO56749.1"/>
    </source>
</evidence>
<dbReference type="GO" id="GO:0009696">
    <property type="term" value="P:salicylic acid metabolic process"/>
    <property type="evidence" value="ECO:0007669"/>
    <property type="project" value="TreeGrafter"/>
</dbReference>
<dbReference type="InterPro" id="IPR045889">
    <property type="entry name" value="MES/HNL"/>
</dbReference>
<sequence length="241" mass="26940">MEGFKKHFVLVHGTAHGAWCWYKVVSLLKTAGHQVTALDLGASGINPKRLDELVSISDYVKPLMDFLASISDDDKVILVGHSYAGLCISLAMERFPKKVSVAVFIAAYMPRHSSPPGTLIQEFFKRIPVESILDCEFTFDYTGMEKVPTSVLFGPKFMEEKAYQHCQIEDLELAKMLVRPSGLFLKDLATENLLTEGKFGSVDRVFIGLEGDEVMMEEFQRVMIEKSPPKQVKFISGAGHM</sequence>
<dbReference type="FunFam" id="3.40.50.1820:FF:000051">
    <property type="entry name" value="(S)-hydroxynitrile lyase"/>
    <property type="match status" value="1"/>
</dbReference>
<gene>
    <name evidence="2" type="ORF">CCACVL1_26304</name>
</gene>
<protein>
    <submittedName>
        <fullName evidence="2">Methylesterase 10-like protein</fullName>
    </submittedName>
</protein>
<dbReference type="InterPro" id="IPR029058">
    <property type="entry name" value="AB_hydrolase_fold"/>
</dbReference>
<dbReference type="Gramene" id="OMO56749">
    <property type="protein sequence ID" value="OMO56749"/>
    <property type="gene ID" value="CCACVL1_26304"/>
</dbReference>
<dbReference type="PANTHER" id="PTHR10992:SF943">
    <property type="entry name" value="METHYLESTERASE 10"/>
    <property type="match status" value="1"/>
</dbReference>
<evidence type="ECO:0000259" key="1">
    <source>
        <dbReference type="Pfam" id="PF00561"/>
    </source>
</evidence>
<dbReference type="InterPro" id="IPR000073">
    <property type="entry name" value="AB_hydrolase_1"/>
</dbReference>
<reference evidence="2 3" key="1">
    <citation type="submission" date="2013-09" db="EMBL/GenBank/DDBJ databases">
        <title>Corchorus capsularis genome sequencing.</title>
        <authorList>
            <person name="Alam M."/>
            <person name="Haque M.S."/>
            <person name="Islam M.S."/>
            <person name="Emdad E.M."/>
            <person name="Islam M.M."/>
            <person name="Ahmed B."/>
            <person name="Halim A."/>
            <person name="Hossen Q.M.M."/>
            <person name="Hossain M.Z."/>
            <person name="Ahmed R."/>
            <person name="Khan M.M."/>
            <person name="Islam R."/>
            <person name="Rashid M.M."/>
            <person name="Khan S.A."/>
            <person name="Rahman M.S."/>
            <person name="Alam M."/>
        </authorList>
    </citation>
    <scope>NUCLEOTIDE SEQUENCE [LARGE SCALE GENOMIC DNA]</scope>
    <source>
        <strain evidence="3">cv. CVL-1</strain>
        <tissue evidence="2">Whole seedling</tissue>
    </source>
</reference>
<accession>A0A1R3GF99</accession>
<organism evidence="2 3">
    <name type="scientific">Corchorus capsularis</name>
    <name type="common">Jute</name>
    <dbReference type="NCBI Taxonomy" id="210143"/>
    <lineage>
        <taxon>Eukaryota</taxon>
        <taxon>Viridiplantae</taxon>
        <taxon>Streptophyta</taxon>
        <taxon>Embryophyta</taxon>
        <taxon>Tracheophyta</taxon>
        <taxon>Spermatophyta</taxon>
        <taxon>Magnoliopsida</taxon>
        <taxon>eudicotyledons</taxon>
        <taxon>Gunneridae</taxon>
        <taxon>Pentapetalae</taxon>
        <taxon>rosids</taxon>
        <taxon>malvids</taxon>
        <taxon>Malvales</taxon>
        <taxon>Malvaceae</taxon>
        <taxon>Grewioideae</taxon>
        <taxon>Apeibeae</taxon>
        <taxon>Corchorus</taxon>
    </lineage>
</organism>
<feature type="domain" description="AB hydrolase-1" evidence="1">
    <location>
        <begin position="7"/>
        <end position="241"/>
    </location>
</feature>
<dbReference type="Pfam" id="PF00561">
    <property type="entry name" value="Abhydrolase_1"/>
    <property type="match status" value="1"/>
</dbReference>
<dbReference type="OMA" id="HMAMLTK"/>
<evidence type="ECO:0000313" key="3">
    <source>
        <dbReference type="Proteomes" id="UP000188268"/>
    </source>
</evidence>
<dbReference type="STRING" id="210143.A0A1R3GF99"/>
<feature type="non-terminal residue" evidence="2">
    <location>
        <position position="241"/>
    </location>
</feature>
<keyword evidence="3" id="KW-1185">Reference proteome</keyword>